<dbReference type="InterPro" id="IPR024983">
    <property type="entry name" value="CHAT_dom"/>
</dbReference>
<proteinExistence type="predicted"/>
<reference evidence="2 3" key="1">
    <citation type="submission" date="2018-01" db="EMBL/GenBank/DDBJ databases">
        <title>Draft genome sequence of Streptomyces sp. 13K301.</title>
        <authorList>
            <person name="Sahin N."/>
            <person name="Saygin H."/>
            <person name="Ay H."/>
        </authorList>
    </citation>
    <scope>NUCLEOTIDE SEQUENCE [LARGE SCALE GENOMIC DNA]</scope>
    <source>
        <strain evidence="2 3">13K301</strain>
    </source>
</reference>
<evidence type="ECO:0000259" key="1">
    <source>
        <dbReference type="Pfam" id="PF12770"/>
    </source>
</evidence>
<comment type="caution">
    <text evidence="2">The sequence shown here is derived from an EMBL/GenBank/DDBJ whole genome shotgun (WGS) entry which is preliminary data.</text>
</comment>
<organism evidence="2 3">
    <name type="scientific">Streptomyces cahuitamycinicus</name>
    <dbReference type="NCBI Taxonomy" id="2070367"/>
    <lineage>
        <taxon>Bacteria</taxon>
        <taxon>Bacillati</taxon>
        <taxon>Actinomycetota</taxon>
        <taxon>Actinomycetes</taxon>
        <taxon>Kitasatosporales</taxon>
        <taxon>Streptomycetaceae</taxon>
        <taxon>Streptomyces</taxon>
    </lineage>
</organism>
<dbReference type="Proteomes" id="UP000235943">
    <property type="component" value="Unassembled WGS sequence"/>
</dbReference>
<feature type="domain" description="CHAT" evidence="1">
    <location>
        <begin position="766"/>
        <end position="1054"/>
    </location>
</feature>
<keyword evidence="3" id="KW-1185">Reference proteome</keyword>
<evidence type="ECO:0000313" key="2">
    <source>
        <dbReference type="EMBL" id="PNG22774.1"/>
    </source>
</evidence>
<accession>A0A2N8TUR8</accession>
<sequence>MASFVQQFRSKAAGVARPDDEVREAARSLAASHPLPPDVARLLGWYHWARYRAAPPDPAGNADLDSALSCFEAAGEAVLSDDGLPALVRDHLLASRWRLPSTQPPLEVRVQAIDHLLHGAAARGDAGMARQALRLAQQCLDGLGETHPGRAEIRIRVSLACAWMFRAGGGREAVDQAVAEARNAVGAAPEDGLLRRKASLALASALEQRFDEFRSMGDLSEAIAICRVHAPSPEGDPVGRSHRSLLAECLQLRYETTADERDAREAKEQLEHLLATDGSDGASYAAYRSSLAALHLAQYERTGTAEHLNESTTHSRRALAAAEPAQPERAEMLERLSLALQARFERTGDPGALDEAIDVGEKAVRLSHPGERRHTRYLYGLLMALRIRHDLAGDPRDLDRAIALGRAARELGSAGNQTALLAHQLGIALRRRHENRHDGDDLDEALRIARLACDQTQGTPREQAAALNSLAHGLRVREPDTAAHTYERALELLGPADPARAAALVGLGEVRERTGRDGGPAFRQAANITAATTSVRLGAAQRWRDASIAHRDWPDALDAAATAVELLPRLAGIELLRKDQEEQLAAQSGLASTAAAVALQAGDVGAAAVMLEQGRGVLLARALDARTDLTALRERDEALAAEFATLCRALDAGGREHWSGTGTDLADHRHHLAGAWDQILERIREVPGFTDFLKPLSLEKITAAAVHGPIAMVNVHHIRSDALVVKPEGIRHISLPRLTPGSVRQRVTALLTSGDEDREQRLLGMLGWLWDTVAGPVLKAADIVAAAVPEGSATDPVSRLWWCPTGLLSLLPLHAAGHHHTRSDAVPMTVMDRTVSSYTPTIRALLHARRPAEQGQPSWAGRVFAVVMPRTPAEANIPGAGREARLLTERFGTRAEIREGAENLHAAVLSELPRFPWAHFSCHGVSDAQNPSRSRLLLYDHSERPFTVTDVARLRLGHAELAFLSACSTARTGTALADEAIQLVSAFQLAGYRHAIGTLWEIGDGPAVRIATDVYTALEPDARNAALALHKALLRRRTNAGNTPSVWAAHLHSGA</sequence>
<dbReference type="Pfam" id="PF12770">
    <property type="entry name" value="CHAT"/>
    <property type="match status" value="1"/>
</dbReference>
<dbReference type="EMBL" id="POUC01000035">
    <property type="protein sequence ID" value="PNG22774.1"/>
    <property type="molecule type" value="Genomic_DNA"/>
</dbReference>
<protein>
    <recommendedName>
        <fullName evidence="1">CHAT domain-containing protein</fullName>
    </recommendedName>
</protein>
<gene>
    <name evidence="2" type="ORF">C1J00_07620</name>
</gene>
<dbReference type="AlphaFoldDB" id="A0A2N8TUR8"/>
<evidence type="ECO:0000313" key="3">
    <source>
        <dbReference type="Proteomes" id="UP000235943"/>
    </source>
</evidence>
<name>A0A2N8TUR8_9ACTN</name>